<name>A0A2L2TCY5_9HYPO</name>
<feature type="domain" description="AB hydrolase-1" evidence="3">
    <location>
        <begin position="25"/>
        <end position="96"/>
    </location>
</feature>
<keyword evidence="1" id="KW-0378">Hydrolase</keyword>
<dbReference type="AlphaFoldDB" id="A0A2L2TCY5"/>
<reference evidence="5" key="1">
    <citation type="submission" date="2014-10" db="EMBL/GenBank/DDBJ databases">
        <authorList>
            <person name="King R."/>
        </authorList>
    </citation>
    <scope>NUCLEOTIDE SEQUENCE [LARGE SCALE GENOMIC DNA]</scope>
    <source>
        <strain evidence="5">A3/5</strain>
    </source>
</reference>
<protein>
    <recommendedName>
        <fullName evidence="3">AB hydrolase-1 domain-containing protein</fullName>
    </recommendedName>
</protein>
<dbReference type="STRING" id="56646.A0A2L2TCY5"/>
<evidence type="ECO:0000256" key="2">
    <source>
        <dbReference type="ARBA" id="ARBA00038334"/>
    </source>
</evidence>
<evidence type="ECO:0000259" key="3">
    <source>
        <dbReference type="Pfam" id="PF00561"/>
    </source>
</evidence>
<dbReference type="PRINTS" id="PR00412">
    <property type="entry name" value="EPOXHYDRLASE"/>
</dbReference>
<dbReference type="GO" id="GO:0016787">
    <property type="term" value="F:hydrolase activity"/>
    <property type="evidence" value="ECO:0007669"/>
    <property type="project" value="UniProtKB-KW"/>
</dbReference>
<evidence type="ECO:0000313" key="5">
    <source>
        <dbReference type="Proteomes" id="UP000245910"/>
    </source>
</evidence>
<organism evidence="4 5">
    <name type="scientific">Fusarium venenatum</name>
    <dbReference type="NCBI Taxonomy" id="56646"/>
    <lineage>
        <taxon>Eukaryota</taxon>
        <taxon>Fungi</taxon>
        <taxon>Dikarya</taxon>
        <taxon>Ascomycota</taxon>
        <taxon>Pezizomycotina</taxon>
        <taxon>Sordariomycetes</taxon>
        <taxon>Hypocreomycetidae</taxon>
        <taxon>Hypocreales</taxon>
        <taxon>Nectriaceae</taxon>
        <taxon>Fusarium</taxon>
    </lineage>
</organism>
<comment type="similarity">
    <text evidence="2">Belongs to the AB hydrolase superfamily. Epoxide hydrolase family.</text>
</comment>
<dbReference type="PANTHER" id="PTHR43329">
    <property type="entry name" value="EPOXIDE HYDROLASE"/>
    <property type="match status" value="1"/>
</dbReference>
<keyword evidence="5" id="KW-1185">Reference proteome</keyword>
<accession>A0A2L2TCY5</accession>
<evidence type="ECO:0000313" key="4">
    <source>
        <dbReference type="EMBL" id="CEI67819.1"/>
    </source>
</evidence>
<dbReference type="EMBL" id="LN649229">
    <property type="protein sequence ID" value="CEI67819.1"/>
    <property type="molecule type" value="Genomic_DNA"/>
</dbReference>
<dbReference type="InterPro" id="IPR029058">
    <property type="entry name" value="AB_hydrolase_fold"/>
</dbReference>
<dbReference type="Gene3D" id="3.40.50.1820">
    <property type="entry name" value="alpha/beta hydrolase"/>
    <property type="match status" value="1"/>
</dbReference>
<proteinExistence type="inferred from homology"/>
<dbReference type="InterPro" id="IPR000639">
    <property type="entry name" value="Epox_hydrolase-like"/>
</dbReference>
<dbReference type="InterPro" id="IPR000073">
    <property type="entry name" value="AB_hydrolase_1"/>
</dbReference>
<evidence type="ECO:0000256" key="1">
    <source>
        <dbReference type="ARBA" id="ARBA00022801"/>
    </source>
</evidence>
<sequence>MEIDNLRVLFTLYMASRTFSLGWLYQVLIPDSLGYGNTSSPKALDEFSLNSLSDDVAAICAAIIPGEQIVLGGHDWGRALAWRVAMWHPTLIKAVFSGIFGGRGEENEAIYTMERGVLFENLDRIGPSPLLDEAKTDYYTIAFTQSGLRGPLNWYRTHQINFEHEKGFTEKGRHKFAMPALFILA</sequence>
<dbReference type="SUPFAM" id="SSF53474">
    <property type="entry name" value="alpha/beta-Hydrolases"/>
    <property type="match status" value="1"/>
</dbReference>
<dbReference type="Proteomes" id="UP000245910">
    <property type="component" value="Chromosome I"/>
</dbReference>
<dbReference type="Pfam" id="PF00561">
    <property type="entry name" value="Abhydrolase_1"/>
    <property type="match status" value="1"/>
</dbReference>